<dbReference type="PANTHER" id="PTHR37540:SF10">
    <property type="entry name" value="SIGMA-70 REGION 2 FAMILY PROTEIN"/>
    <property type="match status" value="1"/>
</dbReference>
<protein>
    <recommendedName>
        <fullName evidence="4">Sigma-70 region 2 family protein</fullName>
    </recommendedName>
</protein>
<dbReference type="STRING" id="28573.A0A0U1LR54"/>
<name>A0A0U1LR54_TALIS</name>
<evidence type="ECO:0000313" key="2">
    <source>
        <dbReference type="EMBL" id="CRG85877.1"/>
    </source>
</evidence>
<keyword evidence="3" id="KW-1185">Reference proteome</keyword>
<feature type="compositionally biased region" description="Low complexity" evidence="1">
    <location>
        <begin position="94"/>
        <end position="108"/>
    </location>
</feature>
<feature type="compositionally biased region" description="Polar residues" evidence="1">
    <location>
        <begin position="32"/>
        <end position="56"/>
    </location>
</feature>
<dbReference type="PANTHER" id="PTHR37540">
    <property type="entry name" value="TRANSCRIPTION FACTOR (ACR-2), PUTATIVE-RELATED-RELATED"/>
    <property type="match status" value="1"/>
</dbReference>
<dbReference type="Pfam" id="PF11951">
    <property type="entry name" value="Fungal_trans_2"/>
    <property type="match status" value="1"/>
</dbReference>
<dbReference type="OMA" id="NTWAWVR"/>
<dbReference type="AlphaFoldDB" id="A0A0U1LR54"/>
<evidence type="ECO:0000313" key="3">
    <source>
        <dbReference type="Proteomes" id="UP000054383"/>
    </source>
</evidence>
<dbReference type="EMBL" id="CVMT01000002">
    <property type="protein sequence ID" value="CRG85877.1"/>
    <property type="molecule type" value="Genomic_DNA"/>
</dbReference>
<feature type="region of interest" description="Disordered" evidence="1">
    <location>
        <begin position="87"/>
        <end position="156"/>
    </location>
</feature>
<proteinExistence type="predicted"/>
<organism evidence="2 3">
    <name type="scientific">Talaromyces islandicus</name>
    <name type="common">Penicillium islandicum</name>
    <dbReference type="NCBI Taxonomy" id="28573"/>
    <lineage>
        <taxon>Eukaryota</taxon>
        <taxon>Fungi</taxon>
        <taxon>Dikarya</taxon>
        <taxon>Ascomycota</taxon>
        <taxon>Pezizomycotina</taxon>
        <taxon>Eurotiomycetes</taxon>
        <taxon>Eurotiomycetidae</taxon>
        <taxon>Eurotiales</taxon>
        <taxon>Trichocomaceae</taxon>
        <taxon>Talaromyces</taxon>
        <taxon>Talaromyces sect. Islandici</taxon>
    </lineage>
</organism>
<feature type="region of interest" description="Disordered" evidence="1">
    <location>
        <begin position="25"/>
        <end position="56"/>
    </location>
</feature>
<accession>A0A0U1LR54</accession>
<sequence length="680" mass="76938">MLSITNSIALIDYSLPPYDSSLPTRSHRFRAESSSSAGCAGRENNNPTMSPTSSQPTQIRWQFIDSSNDNAENLTQVKRHVMQEFMRQKRETQQQDTSSDDSNTGDDQTALKKKKKATIAKKRQRAQKTQTNRAENSLKPKPKPNKRLSDPAKRAEENEVAARFITLHPDQLLVSRPKPSLWDFNNSPSDFSDFFDDTMAPYKSPTPSAWSRTEPSSPQTLLSAARTDPFDTMPLQLNAQDQHLFDFYVHDMPSCSYGDHFRTGSAHNWYTEVFVPEAMKGPLTFVNTILVHAANTQAWLRNQTETPETLYYRQRAISMLREHMLKYPHDVSDNAITACMSAAALEDFDPRPERKEISWIHMRQARNMIRKRGGPAAFENTKLAMLINWQDYILAGYDGEEGSFHFESEPVSPVAGGSFMPSLPSPPCSVSSATFDCTSSPLPDTSEPEIKFQCEEFLAFLSRCEHLAVSQKTTLPVTTAPNRHTAFQPTSYLGNILASPNAKRMTSAGDRKQFIARLASVMTLNAALWDYRSSVHRTETFLDHIASRVLDSEVNMSSSVEALLQILLSCQDFPLDVSNSFSFDSLSLWQDELELPDYSQYSPSATSPSARPWFIGRMLKVAKRLSFDSWVRVSEFLFSCLTLQTSEPSLHLWENDLRHEILQAPLTSYIMPAWQYLHGM</sequence>
<feature type="compositionally biased region" description="Basic and acidic residues" evidence="1">
    <location>
        <begin position="147"/>
        <end position="156"/>
    </location>
</feature>
<dbReference type="InterPro" id="IPR021858">
    <property type="entry name" value="Fun_TF"/>
</dbReference>
<evidence type="ECO:0008006" key="4">
    <source>
        <dbReference type="Google" id="ProtNLM"/>
    </source>
</evidence>
<evidence type="ECO:0000256" key="1">
    <source>
        <dbReference type="SAM" id="MobiDB-lite"/>
    </source>
</evidence>
<reference evidence="2 3" key="1">
    <citation type="submission" date="2015-04" db="EMBL/GenBank/DDBJ databases">
        <authorList>
            <person name="Syromyatnikov M.Y."/>
            <person name="Popov V.N."/>
        </authorList>
    </citation>
    <scope>NUCLEOTIDE SEQUENCE [LARGE SCALE GENOMIC DNA]</scope>
    <source>
        <strain evidence="2">WF-38-12</strain>
    </source>
</reference>
<feature type="compositionally biased region" description="Basic residues" evidence="1">
    <location>
        <begin position="111"/>
        <end position="126"/>
    </location>
</feature>
<dbReference type="Proteomes" id="UP000054383">
    <property type="component" value="Unassembled WGS sequence"/>
</dbReference>
<gene>
    <name evidence="2" type="ORF">PISL3812_02881</name>
</gene>
<dbReference type="OrthoDB" id="4158087at2759"/>